<feature type="region of interest" description="Disordered" evidence="1">
    <location>
        <begin position="142"/>
        <end position="170"/>
    </location>
</feature>
<keyword evidence="3" id="KW-1185">Reference proteome</keyword>
<feature type="compositionally biased region" description="Basic and acidic residues" evidence="1">
    <location>
        <begin position="256"/>
        <end position="267"/>
    </location>
</feature>
<dbReference type="Proteomes" id="UP000664132">
    <property type="component" value="Unassembled WGS sequence"/>
</dbReference>
<organism evidence="2 3">
    <name type="scientific">Cadophora malorum</name>
    <dbReference type="NCBI Taxonomy" id="108018"/>
    <lineage>
        <taxon>Eukaryota</taxon>
        <taxon>Fungi</taxon>
        <taxon>Dikarya</taxon>
        <taxon>Ascomycota</taxon>
        <taxon>Pezizomycotina</taxon>
        <taxon>Leotiomycetes</taxon>
        <taxon>Helotiales</taxon>
        <taxon>Ploettnerulaceae</taxon>
        <taxon>Cadophora</taxon>
    </lineage>
</organism>
<comment type="caution">
    <text evidence="2">The sequence shown here is derived from an EMBL/GenBank/DDBJ whole genome shotgun (WGS) entry which is preliminary data.</text>
</comment>
<evidence type="ECO:0000313" key="2">
    <source>
        <dbReference type="EMBL" id="KAG4420381.1"/>
    </source>
</evidence>
<feature type="region of interest" description="Disordered" evidence="1">
    <location>
        <begin position="234"/>
        <end position="284"/>
    </location>
</feature>
<reference evidence="2" key="1">
    <citation type="submission" date="2021-02" db="EMBL/GenBank/DDBJ databases">
        <title>Genome sequence Cadophora malorum strain M34.</title>
        <authorList>
            <person name="Stefanovic E."/>
            <person name="Vu D."/>
            <person name="Scully C."/>
            <person name="Dijksterhuis J."/>
            <person name="Roader J."/>
            <person name="Houbraken J."/>
        </authorList>
    </citation>
    <scope>NUCLEOTIDE SEQUENCE</scope>
    <source>
        <strain evidence="2">M34</strain>
    </source>
</reference>
<sequence length="284" mass="32502">MGFSSSATQIIHRSTDRTLHSSEIVWNHAPHIPIRRTGIKRIDDERRIGAADEIFPKYSANEEEILPSGAESISRDDFSPRYEFIFREMAISRADFDLQHEISTDESRFRRDGGSDHGADYGISHEFDFSLDSRQEYDSDYGIDGTNSEIDPEIDYRNNHGTDDGTINELDSSLDSRREYESEDKRHRKFPSRTNARFEHGTDHGIRGAPQSIADCKHEHGIDYGINQRVHLSADSRPGRYGNDGTDYGFTYKSQSNDDCRCRHKSDYGTSDKSVPSLEDRHEN</sequence>
<dbReference type="EMBL" id="JAFJYH010000085">
    <property type="protein sequence ID" value="KAG4420381.1"/>
    <property type="molecule type" value="Genomic_DNA"/>
</dbReference>
<feature type="compositionally biased region" description="Basic and acidic residues" evidence="1">
    <location>
        <begin position="154"/>
        <end position="163"/>
    </location>
</feature>
<gene>
    <name evidence="2" type="ORF">IFR04_006493</name>
</gene>
<evidence type="ECO:0000256" key="1">
    <source>
        <dbReference type="SAM" id="MobiDB-lite"/>
    </source>
</evidence>
<protein>
    <submittedName>
        <fullName evidence="2">Uncharacterized protein</fullName>
    </submittedName>
</protein>
<accession>A0A8H7TK36</accession>
<evidence type="ECO:0000313" key="3">
    <source>
        <dbReference type="Proteomes" id="UP000664132"/>
    </source>
</evidence>
<name>A0A8H7TK36_9HELO</name>
<dbReference type="AlphaFoldDB" id="A0A8H7TK36"/>
<proteinExistence type="predicted"/>